<dbReference type="AlphaFoldDB" id="A0A1Y1VWY4"/>
<reference evidence="1 2" key="1">
    <citation type="submission" date="2016-08" db="EMBL/GenBank/DDBJ databases">
        <title>A Parts List for Fungal Cellulosomes Revealed by Comparative Genomics.</title>
        <authorList>
            <consortium name="DOE Joint Genome Institute"/>
            <person name="Haitjema C.H."/>
            <person name="Gilmore S.P."/>
            <person name="Henske J.K."/>
            <person name="Solomon K.V."/>
            <person name="De Groot R."/>
            <person name="Kuo A."/>
            <person name="Mondo S.J."/>
            <person name="Salamov A.A."/>
            <person name="Labutti K."/>
            <person name="Zhao Z."/>
            <person name="Chiniquy J."/>
            <person name="Barry K."/>
            <person name="Brewer H.M."/>
            <person name="Purvine S.O."/>
            <person name="Wright A.T."/>
            <person name="Boxma B."/>
            <person name="Van Alen T."/>
            <person name="Hackstein J.H."/>
            <person name="Baker S.E."/>
            <person name="Grigoriev I.V."/>
            <person name="O'Malley M.A."/>
        </authorList>
    </citation>
    <scope>NUCLEOTIDE SEQUENCE [LARGE SCALE GENOMIC DNA]</scope>
    <source>
        <strain evidence="1 2">S4</strain>
    </source>
</reference>
<dbReference type="EMBL" id="MCFG01000453">
    <property type="protein sequence ID" value="ORX65790.1"/>
    <property type="molecule type" value="Genomic_DNA"/>
</dbReference>
<keyword evidence="2" id="KW-1185">Reference proteome</keyword>
<evidence type="ECO:0000313" key="1">
    <source>
        <dbReference type="EMBL" id="ORX65790.1"/>
    </source>
</evidence>
<name>A0A1Y1VWY4_9FUNG</name>
<evidence type="ECO:0000313" key="2">
    <source>
        <dbReference type="Proteomes" id="UP000193944"/>
    </source>
</evidence>
<dbReference type="OrthoDB" id="10504553at2759"/>
<comment type="caution">
    <text evidence="1">The sequence shown here is derived from an EMBL/GenBank/DDBJ whole genome shotgun (WGS) entry which is preliminary data.</text>
</comment>
<protein>
    <recommendedName>
        <fullName evidence="3">Right handed beta helix domain-containing protein</fullName>
    </recommendedName>
</protein>
<reference evidence="1 2" key="2">
    <citation type="submission" date="2016-08" db="EMBL/GenBank/DDBJ databases">
        <title>Pervasive Adenine N6-methylation of Active Genes in Fungi.</title>
        <authorList>
            <consortium name="DOE Joint Genome Institute"/>
            <person name="Mondo S.J."/>
            <person name="Dannebaum R.O."/>
            <person name="Kuo R.C."/>
            <person name="Labutti K."/>
            <person name="Haridas S."/>
            <person name="Kuo A."/>
            <person name="Salamov A."/>
            <person name="Ahrendt S.R."/>
            <person name="Lipzen A."/>
            <person name="Sullivan W."/>
            <person name="Andreopoulos W.B."/>
            <person name="Clum A."/>
            <person name="Lindquist E."/>
            <person name="Daum C."/>
            <person name="Ramamoorthy G.K."/>
            <person name="Gryganskyi A."/>
            <person name="Culley D."/>
            <person name="Magnuson J.K."/>
            <person name="James T.Y."/>
            <person name="O'Malley M.A."/>
            <person name="Stajich J.E."/>
            <person name="Spatafora J.W."/>
            <person name="Visel A."/>
            <person name="Grigoriev I.V."/>
        </authorList>
    </citation>
    <scope>NUCLEOTIDE SEQUENCE [LARGE SCALE GENOMIC DNA]</scope>
    <source>
        <strain evidence="1 2">S4</strain>
    </source>
</reference>
<gene>
    <name evidence="1" type="ORF">BCR32DRAFT_306064</name>
</gene>
<sequence length="254" mass="30161">MRCYRWKIHFQLLFLYIFCSICSNLLITKSLAEVLIKLNNDKNTMEDLGNSISKILSTSKDNEVQIELGEKNYNIAPNGINNFYLYSSLTFYSNNGTIFNFQNDHNSRLYFEMVSGISDIHIKFQNITFYNFSNSDDTQFDMFIFNSFEDTDRFQIEFENCIFKNIQSNILNFLVSCKKSTQTKPQIIINNCQFINSHKVFITYHFTRYYNNIVTPNCFNLFFKNSTFQDIQSVGRDYYGDITMEDCEYYNHFN</sequence>
<organism evidence="1 2">
    <name type="scientific">Anaeromyces robustus</name>
    <dbReference type="NCBI Taxonomy" id="1754192"/>
    <lineage>
        <taxon>Eukaryota</taxon>
        <taxon>Fungi</taxon>
        <taxon>Fungi incertae sedis</taxon>
        <taxon>Chytridiomycota</taxon>
        <taxon>Chytridiomycota incertae sedis</taxon>
        <taxon>Neocallimastigomycetes</taxon>
        <taxon>Neocallimastigales</taxon>
        <taxon>Neocallimastigaceae</taxon>
        <taxon>Anaeromyces</taxon>
    </lineage>
</organism>
<dbReference type="Proteomes" id="UP000193944">
    <property type="component" value="Unassembled WGS sequence"/>
</dbReference>
<evidence type="ECO:0008006" key="3">
    <source>
        <dbReference type="Google" id="ProtNLM"/>
    </source>
</evidence>
<proteinExistence type="predicted"/>
<accession>A0A1Y1VWY4</accession>